<dbReference type="Proteomes" id="UP000218083">
    <property type="component" value="Unassembled WGS sequence"/>
</dbReference>
<evidence type="ECO:0000313" key="2">
    <source>
        <dbReference type="EMBL" id="PAU84718.1"/>
    </source>
</evidence>
<keyword evidence="3" id="KW-1185">Reference proteome</keyword>
<organism evidence="2 3">
    <name type="scientific">Halorubrum salipaludis</name>
    <dbReference type="NCBI Taxonomy" id="2032630"/>
    <lineage>
        <taxon>Archaea</taxon>
        <taxon>Methanobacteriati</taxon>
        <taxon>Methanobacteriota</taxon>
        <taxon>Stenosarchaea group</taxon>
        <taxon>Halobacteria</taxon>
        <taxon>Halobacteriales</taxon>
        <taxon>Haloferacaceae</taxon>
        <taxon>Halorubrum</taxon>
    </lineage>
</organism>
<name>A0A2A2FID5_9EURY</name>
<keyword evidence="1" id="KW-0812">Transmembrane</keyword>
<accession>A0A2A2FID5</accession>
<feature type="transmembrane region" description="Helical" evidence="1">
    <location>
        <begin position="48"/>
        <end position="69"/>
    </location>
</feature>
<dbReference type="AlphaFoldDB" id="A0A2A2FID5"/>
<dbReference type="EMBL" id="NSKC01000002">
    <property type="protein sequence ID" value="PAU84718.1"/>
    <property type="molecule type" value="Genomic_DNA"/>
</dbReference>
<keyword evidence="1" id="KW-1133">Transmembrane helix</keyword>
<gene>
    <name evidence="2" type="ORF">CK500_04160</name>
</gene>
<feature type="transmembrane region" description="Helical" evidence="1">
    <location>
        <begin position="15"/>
        <end position="36"/>
    </location>
</feature>
<sequence>MPSVLQVGVPGGAELIVVLLLAAVAAVAAVCASLIIYLDAVERNSGHVLAWTIAALLGGVVVWTLYLVVRDEVGGNGLTASSRP</sequence>
<keyword evidence="1" id="KW-0472">Membrane</keyword>
<protein>
    <submittedName>
        <fullName evidence="2">Uncharacterized protein</fullName>
    </submittedName>
</protein>
<evidence type="ECO:0000256" key="1">
    <source>
        <dbReference type="SAM" id="Phobius"/>
    </source>
</evidence>
<dbReference type="RefSeq" id="WP_095635990.1">
    <property type="nucleotide sequence ID" value="NZ_NSKC01000002.1"/>
</dbReference>
<comment type="caution">
    <text evidence="2">The sequence shown here is derived from an EMBL/GenBank/DDBJ whole genome shotgun (WGS) entry which is preliminary data.</text>
</comment>
<proteinExistence type="predicted"/>
<reference evidence="2 3" key="1">
    <citation type="submission" date="2017-08" db="EMBL/GenBank/DDBJ databases">
        <title>The strain WRN001 was isolated from Binhai saline alkaline soil, Tianjin, China.</title>
        <authorList>
            <person name="Liu D."/>
            <person name="Zhang G."/>
        </authorList>
    </citation>
    <scope>NUCLEOTIDE SEQUENCE [LARGE SCALE GENOMIC DNA]</scope>
    <source>
        <strain evidence="2 3">WN019</strain>
    </source>
</reference>
<dbReference type="OrthoDB" id="248255at2157"/>
<evidence type="ECO:0000313" key="3">
    <source>
        <dbReference type="Proteomes" id="UP000218083"/>
    </source>
</evidence>